<gene>
    <name evidence="1" type="ORF">JKJ07_32025</name>
</gene>
<comment type="caution">
    <text evidence="1">The sequence shown here is derived from an EMBL/GenBank/DDBJ whole genome shotgun (WGS) entry which is preliminary data.</text>
</comment>
<dbReference type="Proteomes" id="UP000598996">
    <property type="component" value="Unassembled WGS sequence"/>
</dbReference>
<reference evidence="1 2" key="1">
    <citation type="submission" date="2021-01" db="EMBL/GenBank/DDBJ databases">
        <title>Actinoplanes sp. nov. LDG1-01 isolated from lichen.</title>
        <authorList>
            <person name="Saeng-In P."/>
            <person name="Phongsopitanun W."/>
            <person name="Kanchanasin P."/>
            <person name="Yuki M."/>
            <person name="Kudo T."/>
            <person name="Ohkuma M."/>
            <person name="Tanasupawat S."/>
        </authorList>
    </citation>
    <scope>NUCLEOTIDE SEQUENCE [LARGE SCALE GENOMIC DNA]</scope>
    <source>
        <strain evidence="1 2">LDG1-01</strain>
    </source>
</reference>
<proteinExistence type="predicted"/>
<keyword evidence="2" id="KW-1185">Reference proteome</keyword>
<accession>A0ABS1VWT2</accession>
<name>A0ABS1VWT2_9ACTN</name>
<protein>
    <submittedName>
        <fullName evidence="1">Uncharacterized protein</fullName>
    </submittedName>
</protein>
<organism evidence="1 2">
    <name type="scientific">Paractinoplanes lichenicola</name>
    <dbReference type="NCBI Taxonomy" id="2802976"/>
    <lineage>
        <taxon>Bacteria</taxon>
        <taxon>Bacillati</taxon>
        <taxon>Actinomycetota</taxon>
        <taxon>Actinomycetes</taxon>
        <taxon>Micromonosporales</taxon>
        <taxon>Micromonosporaceae</taxon>
        <taxon>Paractinoplanes</taxon>
    </lineage>
</organism>
<evidence type="ECO:0000313" key="1">
    <source>
        <dbReference type="EMBL" id="MBL7258951.1"/>
    </source>
</evidence>
<dbReference type="RefSeq" id="WP_202995619.1">
    <property type="nucleotide sequence ID" value="NZ_JAENHO010000010.1"/>
</dbReference>
<evidence type="ECO:0000313" key="2">
    <source>
        <dbReference type="Proteomes" id="UP000598996"/>
    </source>
</evidence>
<sequence length="166" mass="18480">MDDLAVTVNSSAPPDLDLLRRDAQLAEDFPDPGYDNGYVFVAVGSGRPGLVITQRFSPAVAGFTPGVLVVPEQRQVFIGAGTRLLGYDARSGGWRRTWHDRTEVGFWGWQRHDDVVLMSAELELAAWSLDGSKLWTTFVEPPWTYEVDNGEVVLDVMGSVSRRRLR</sequence>
<dbReference type="EMBL" id="JAENHO010000010">
    <property type="protein sequence ID" value="MBL7258951.1"/>
    <property type="molecule type" value="Genomic_DNA"/>
</dbReference>